<sequence length="634" mass="68963">MRILIVVTHLLGIGHLARATLLGRGLADAGHDVCLAAGGRPVPHLDMQGLDVVQLLPVHCRNADFRTLWTDDGAVLDETGMAARREALLDTFDRMRPDVVVTETYPFGRRSLRGEFEALVEAVWARPDRPVLLASVRDILNPPARPEKVDQAETIVAERYDGVLVHGDPAAVPLEASWPVGDRLRARLIYTGYVAEGAPVERTQPRTRDVVVSGGGGVAGLPLFEAAVAASRLDARDAIWRVLVGHGVPDAAFEALAAGAHPRLVVERARRDFREFLARSAVSISQSGYNTALDIAAARTPAVLVPFEDGGEREQSLRATRLAASGLAVLLPASELSPTTLLKAVEEARTLSLDTAPHIVTRGVEGSVAAIEDAGMRARRNAAAWGALDERLDALAREGRPARLWWRDDDAAEPCDALDRLLEVRVRLNLPLALAVSPRLASDRLATRLSREPDHLAVIVHGIRHANNAPPGRKSCELGYRPAGEILEGLREGLGSLRALFGPRVRPLLAPPWNRIDDELVPHLRASGYRGLSTFGPRKAAGRNGLAVVNTHCDPIAWRHGRGLADEADILEKLVRDLDRDEPIGILTHHLAHDRRIWHFVERLLQRLAVHPGAVWMDTDALMATTPDNEEAAV</sequence>
<name>A0A7W6BPX6_9HYPH</name>
<keyword evidence="2" id="KW-0808">Transferase</keyword>
<dbReference type="OrthoDB" id="503443at2"/>
<dbReference type="CDD" id="cd10928">
    <property type="entry name" value="CE4_u4"/>
    <property type="match status" value="1"/>
</dbReference>
<dbReference type="InterPro" id="IPR049591">
    <property type="entry name" value="CE4_u4-like"/>
</dbReference>
<proteinExistence type="predicted"/>
<dbReference type="AlphaFoldDB" id="A0A7W6BPX6"/>
<protein>
    <submittedName>
        <fullName evidence="2">Putative glycosyltransferase</fullName>
    </submittedName>
</protein>
<feature type="domain" description="Glycosyl transferase family 28 C-terminal" evidence="1">
    <location>
        <begin position="274"/>
        <end position="351"/>
    </location>
</feature>
<evidence type="ECO:0000313" key="2">
    <source>
        <dbReference type="EMBL" id="MBB3934115.1"/>
    </source>
</evidence>
<dbReference type="Gene3D" id="3.20.20.370">
    <property type="entry name" value="Glycoside hydrolase/deacetylase"/>
    <property type="match status" value="1"/>
</dbReference>
<dbReference type="SUPFAM" id="SSF53756">
    <property type="entry name" value="UDP-Glycosyltransferase/glycogen phosphorylase"/>
    <property type="match status" value="1"/>
</dbReference>
<dbReference type="InterPro" id="IPR007235">
    <property type="entry name" value="Glyco_trans_28_C"/>
</dbReference>
<dbReference type="Gene3D" id="3.40.50.2000">
    <property type="entry name" value="Glycogen Phosphorylase B"/>
    <property type="match status" value="2"/>
</dbReference>
<dbReference type="PANTHER" id="PTHR21015">
    <property type="entry name" value="UDP-N-ACETYLGLUCOSAMINE--N-ACETYLMURAMYL-(PENTAPEPTIDE) PYROPHOSPHORYL-UNDECAPRENOL N-ACETYLGLUCOSAMINE TRANSFERASE 1"/>
    <property type="match status" value="1"/>
</dbReference>
<reference evidence="2 3" key="1">
    <citation type="submission" date="2020-08" db="EMBL/GenBank/DDBJ databases">
        <title>Genomic Encyclopedia of Type Strains, Phase IV (KMG-IV): sequencing the most valuable type-strain genomes for metagenomic binning, comparative biology and taxonomic classification.</title>
        <authorList>
            <person name="Goeker M."/>
        </authorList>
    </citation>
    <scope>NUCLEOTIDE SEQUENCE [LARGE SCALE GENOMIC DNA]</scope>
    <source>
        <strain evidence="2 3">DSM 25024</strain>
    </source>
</reference>
<evidence type="ECO:0000259" key="1">
    <source>
        <dbReference type="Pfam" id="PF04101"/>
    </source>
</evidence>
<dbReference type="GO" id="GO:0005975">
    <property type="term" value="P:carbohydrate metabolic process"/>
    <property type="evidence" value="ECO:0007669"/>
    <property type="project" value="InterPro"/>
</dbReference>
<accession>A0A7W6BPX6</accession>
<dbReference type="Proteomes" id="UP000531216">
    <property type="component" value="Unassembled WGS sequence"/>
</dbReference>
<dbReference type="InterPro" id="IPR011330">
    <property type="entry name" value="Glyco_hydro/deAcase_b/a-brl"/>
</dbReference>
<dbReference type="PANTHER" id="PTHR21015:SF28">
    <property type="entry name" value="SLL1722 PROTEIN"/>
    <property type="match status" value="1"/>
</dbReference>
<organism evidence="2 3">
    <name type="scientific">Aureimonas phyllosphaerae</name>
    <dbReference type="NCBI Taxonomy" id="1166078"/>
    <lineage>
        <taxon>Bacteria</taxon>
        <taxon>Pseudomonadati</taxon>
        <taxon>Pseudomonadota</taxon>
        <taxon>Alphaproteobacteria</taxon>
        <taxon>Hyphomicrobiales</taxon>
        <taxon>Aurantimonadaceae</taxon>
        <taxon>Aureimonas</taxon>
    </lineage>
</organism>
<dbReference type="Pfam" id="PF04101">
    <property type="entry name" value="Glyco_tran_28_C"/>
    <property type="match status" value="1"/>
</dbReference>
<dbReference type="SUPFAM" id="SSF88713">
    <property type="entry name" value="Glycoside hydrolase/deacetylase"/>
    <property type="match status" value="1"/>
</dbReference>
<gene>
    <name evidence="2" type="ORF">GGR05_000226</name>
</gene>
<evidence type="ECO:0000313" key="3">
    <source>
        <dbReference type="Proteomes" id="UP000531216"/>
    </source>
</evidence>
<comment type="caution">
    <text evidence="2">The sequence shown here is derived from an EMBL/GenBank/DDBJ whole genome shotgun (WGS) entry which is preliminary data.</text>
</comment>
<dbReference type="GO" id="GO:0016758">
    <property type="term" value="F:hexosyltransferase activity"/>
    <property type="evidence" value="ECO:0007669"/>
    <property type="project" value="InterPro"/>
</dbReference>
<dbReference type="EMBL" id="JACIDO010000001">
    <property type="protein sequence ID" value="MBB3934115.1"/>
    <property type="molecule type" value="Genomic_DNA"/>
</dbReference>
<keyword evidence="3" id="KW-1185">Reference proteome</keyword>
<dbReference type="RefSeq" id="WP_090961367.1">
    <property type="nucleotide sequence ID" value="NZ_FOOA01000004.1"/>
</dbReference>